<protein>
    <submittedName>
        <fullName evidence="4">EGF-like domain-containing protein</fullName>
    </submittedName>
</protein>
<dbReference type="OMA" id="RCYMSFT"/>
<dbReference type="OrthoDB" id="5855624at2759"/>
<reference evidence="4" key="1">
    <citation type="submission" date="2017-02" db="UniProtKB">
        <authorList>
            <consortium name="WormBaseParasite"/>
        </authorList>
    </citation>
    <scope>IDENTIFICATION</scope>
</reference>
<accession>A0A0N5D5C3</accession>
<evidence type="ECO:0000313" key="2">
    <source>
        <dbReference type="EMBL" id="VDN05721.1"/>
    </source>
</evidence>
<sequence length="373" mass="40744">MVQVQLIDYFNRDLQLPNGQTCVCPSGFSCNYLGTFVPRCFMSFTVILSSQDESVKYFSTEFVPLTPSGKIDISSMSEQQQLIWHQPHIFYLTSKPSAIDIFVHHMGAVINAQTGELTQIQTVLHVDTFIQPLKSVIPSTQNDHHSTITQTLNGVILQTQLTLTFAIQCIKGLIGPNCDLICNVSASNAANAICRSNLTNFFFVCSYMINGQVHDCVECPWGISQESYCQSADGGILNPSTAGVVSSSYKIATIVLGIVAGILLILFILIVIYTLLMNRRMQEGIRHSNNANSGHNYRSALRTEGNANRPLLQVCLALQNIAYLIELLSVTESSLRKLITSPPAHLGGASSLNDTLNSTLSSVPLPPSKEADV</sequence>
<keyword evidence="1" id="KW-1133">Transmembrane helix</keyword>
<evidence type="ECO:0000256" key="1">
    <source>
        <dbReference type="SAM" id="Phobius"/>
    </source>
</evidence>
<gene>
    <name evidence="2" type="ORF">TCLT_LOCUS8190</name>
</gene>
<evidence type="ECO:0000313" key="4">
    <source>
        <dbReference type="WBParaSite" id="TCLT_0000820101-mRNA-1"/>
    </source>
</evidence>
<reference evidence="2 3" key="2">
    <citation type="submission" date="2018-11" db="EMBL/GenBank/DDBJ databases">
        <authorList>
            <consortium name="Pathogen Informatics"/>
        </authorList>
    </citation>
    <scope>NUCLEOTIDE SEQUENCE [LARGE SCALE GENOMIC DNA]</scope>
</reference>
<organism evidence="4">
    <name type="scientific">Thelazia callipaeda</name>
    <name type="common">Oriental eyeworm</name>
    <name type="synonym">Parasitic nematode</name>
    <dbReference type="NCBI Taxonomy" id="103827"/>
    <lineage>
        <taxon>Eukaryota</taxon>
        <taxon>Metazoa</taxon>
        <taxon>Ecdysozoa</taxon>
        <taxon>Nematoda</taxon>
        <taxon>Chromadorea</taxon>
        <taxon>Rhabditida</taxon>
        <taxon>Spirurina</taxon>
        <taxon>Spiruromorpha</taxon>
        <taxon>Thelazioidea</taxon>
        <taxon>Thelaziidae</taxon>
        <taxon>Thelazia</taxon>
    </lineage>
</organism>
<dbReference type="Proteomes" id="UP000276776">
    <property type="component" value="Unassembled WGS sequence"/>
</dbReference>
<keyword evidence="1" id="KW-0472">Membrane</keyword>
<proteinExistence type="predicted"/>
<dbReference type="AlphaFoldDB" id="A0A0N5D5C3"/>
<keyword evidence="3" id="KW-1185">Reference proteome</keyword>
<feature type="transmembrane region" description="Helical" evidence="1">
    <location>
        <begin position="254"/>
        <end position="276"/>
    </location>
</feature>
<keyword evidence="1" id="KW-0812">Transmembrane</keyword>
<name>A0A0N5D5C3_THECL</name>
<dbReference type="WBParaSite" id="TCLT_0000820101-mRNA-1">
    <property type="protein sequence ID" value="TCLT_0000820101-mRNA-1"/>
    <property type="gene ID" value="TCLT_0000820101"/>
</dbReference>
<evidence type="ECO:0000313" key="3">
    <source>
        <dbReference type="Proteomes" id="UP000276776"/>
    </source>
</evidence>
<dbReference type="EMBL" id="UYYF01004596">
    <property type="protein sequence ID" value="VDN05721.1"/>
    <property type="molecule type" value="Genomic_DNA"/>
</dbReference>